<organism evidence="1">
    <name type="scientific">Arundo donax</name>
    <name type="common">Giant reed</name>
    <name type="synonym">Donax arundinaceus</name>
    <dbReference type="NCBI Taxonomy" id="35708"/>
    <lineage>
        <taxon>Eukaryota</taxon>
        <taxon>Viridiplantae</taxon>
        <taxon>Streptophyta</taxon>
        <taxon>Embryophyta</taxon>
        <taxon>Tracheophyta</taxon>
        <taxon>Spermatophyta</taxon>
        <taxon>Magnoliopsida</taxon>
        <taxon>Liliopsida</taxon>
        <taxon>Poales</taxon>
        <taxon>Poaceae</taxon>
        <taxon>PACMAD clade</taxon>
        <taxon>Arundinoideae</taxon>
        <taxon>Arundineae</taxon>
        <taxon>Arundo</taxon>
    </lineage>
</organism>
<dbReference type="AlphaFoldDB" id="A0A0A9BFJ7"/>
<accession>A0A0A9BFJ7</accession>
<proteinExistence type="predicted"/>
<reference evidence="1" key="1">
    <citation type="submission" date="2014-09" db="EMBL/GenBank/DDBJ databases">
        <authorList>
            <person name="Magalhaes I.L.F."/>
            <person name="Oliveira U."/>
            <person name="Santos F.R."/>
            <person name="Vidigal T.H.D.A."/>
            <person name="Brescovit A.D."/>
            <person name="Santos A.J."/>
        </authorList>
    </citation>
    <scope>NUCLEOTIDE SEQUENCE</scope>
    <source>
        <tissue evidence="1">Shoot tissue taken approximately 20 cm above the soil surface</tissue>
    </source>
</reference>
<reference evidence="1" key="2">
    <citation type="journal article" date="2015" name="Data Brief">
        <title>Shoot transcriptome of the giant reed, Arundo donax.</title>
        <authorList>
            <person name="Barrero R.A."/>
            <person name="Guerrero F.D."/>
            <person name="Moolhuijzen P."/>
            <person name="Goolsby J.A."/>
            <person name="Tidwell J."/>
            <person name="Bellgard S.E."/>
            <person name="Bellgard M.I."/>
        </authorList>
    </citation>
    <scope>NUCLEOTIDE SEQUENCE</scope>
    <source>
        <tissue evidence="1">Shoot tissue taken approximately 20 cm above the soil surface</tissue>
    </source>
</reference>
<name>A0A0A9BFJ7_ARUDO</name>
<evidence type="ECO:0000313" key="1">
    <source>
        <dbReference type="EMBL" id="JAD60938.1"/>
    </source>
</evidence>
<sequence length="39" mass="4298">MKHGCFAVGSPDRIGSRTGTTILIHQFGSSNTRIGFHYF</sequence>
<protein>
    <submittedName>
        <fullName evidence="1">Uncharacterized protein</fullName>
    </submittedName>
</protein>
<dbReference type="EMBL" id="GBRH01236957">
    <property type="protein sequence ID" value="JAD60938.1"/>
    <property type="molecule type" value="Transcribed_RNA"/>
</dbReference>